<reference evidence="1" key="1">
    <citation type="submission" date="2014-09" db="EMBL/GenBank/DDBJ databases">
        <authorList>
            <person name="Magalhaes I.L.F."/>
            <person name="Oliveira U."/>
            <person name="Santos F.R."/>
            <person name="Vidigal T.H.D.A."/>
            <person name="Brescovit A.D."/>
            <person name="Santos A.J."/>
        </authorList>
    </citation>
    <scope>NUCLEOTIDE SEQUENCE</scope>
    <source>
        <tissue evidence="1">Shoot tissue taken approximately 20 cm above the soil surface</tissue>
    </source>
</reference>
<evidence type="ECO:0000313" key="1">
    <source>
        <dbReference type="EMBL" id="JAD53070.1"/>
    </source>
</evidence>
<sequence length="23" mass="2654">MLFSLGDQLRAQVEAKFRIQISC</sequence>
<proteinExistence type="predicted"/>
<name>A0A0A9AW01_ARUDO</name>
<protein>
    <submittedName>
        <fullName evidence="1">Uncharacterized protein</fullName>
    </submittedName>
</protein>
<dbReference type="EMBL" id="GBRH01244825">
    <property type="protein sequence ID" value="JAD53070.1"/>
    <property type="molecule type" value="Transcribed_RNA"/>
</dbReference>
<accession>A0A0A9AW01</accession>
<dbReference type="AlphaFoldDB" id="A0A0A9AW01"/>
<reference evidence="1" key="2">
    <citation type="journal article" date="2015" name="Data Brief">
        <title>Shoot transcriptome of the giant reed, Arundo donax.</title>
        <authorList>
            <person name="Barrero R.A."/>
            <person name="Guerrero F.D."/>
            <person name="Moolhuijzen P."/>
            <person name="Goolsby J.A."/>
            <person name="Tidwell J."/>
            <person name="Bellgard S.E."/>
            <person name="Bellgard M.I."/>
        </authorList>
    </citation>
    <scope>NUCLEOTIDE SEQUENCE</scope>
    <source>
        <tissue evidence="1">Shoot tissue taken approximately 20 cm above the soil surface</tissue>
    </source>
</reference>
<organism evidence="1">
    <name type="scientific">Arundo donax</name>
    <name type="common">Giant reed</name>
    <name type="synonym">Donax arundinaceus</name>
    <dbReference type="NCBI Taxonomy" id="35708"/>
    <lineage>
        <taxon>Eukaryota</taxon>
        <taxon>Viridiplantae</taxon>
        <taxon>Streptophyta</taxon>
        <taxon>Embryophyta</taxon>
        <taxon>Tracheophyta</taxon>
        <taxon>Spermatophyta</taxon>
        <taxon>Magnoliopsida</taxon>
        <taxon>Liliopsida</taxon>
        <taxon>Poales</taxon>
        <taxon>Poaceae</taxon>
        <taxon>PACMAD clade</taxon>
        <taxon>Arundinoideae</taxon>
        <taxon>Arundineae</taxon>
        <taxon>Arundo</taxon>
    </lineage>
</organism>